<dbReference type="InterPro" id="IPR025659">
    <property type="entry name" value="Tubby-like_C"/>
</dbReference>
<evidence type="ECO:0008006" key="4">
    <source>
        <dbReference type="Google" id="ProtNLM"/>
    </source>
</evidence>
<dbReference type="Gene3D" id="2.40.160.200">
    <property type="entry name" value="LURP1-related"/>
    <property type="match status" value="1"/>
</dbReference>
<comment type="similarity">
    <text evidence="1">Belongs to the LOR family.</text>
</comment>
<dbReference type="Proteomes" id="UP000250796">
    <property type="component" value="Chromosome MESINF"/>
</dbReference>
<sequence length="167" mass="19105">MGDKGVRAMIYKVRERIFSISDHFTIEDEKGVPHFYVRGRVFSIGNKLSLEDMNGNELCFIEQKLLRLLPEYTLYFAGRAAATVKKTFTLLRPKFTISSIYGNFEIEGDPWSHNFSIVKDGKLAAEVSKRWFSMSDTYGVDVAESEEPAFILALVIVIDQTLHDRKN</sequence>
<dbReference type="EMBL" id="LS974202">
    <property type="protein sequence ID" value="SSC12500.1"/>
    <property type="molecule type" value="Genomic_DNA"/>
</dbReference>
<evidence type="ECO:0000256" key="1">
    <source>
        <dbReference type="ARBA" id="ARBA00005437"/>
    </source>
</evidence>
<dbReference type="InterPro" id="IPR038595">
    <property type="entry name" value="LOR_sf"/>
</dbReference>
<dbReference type="InterPro" id="IPR007612">
    <property type="entry name" value="LOR"/>
</dbReference>
<dbReference type="SUPFAM" id="SSF54518">
    <property type="entry name" value="Tubby C-terminal domain-like"/>
    <property type="match status" value="1"/>
</dbReference>
<accession>A0A7Z7LEH6</accession>
<dbReference type="Pfam" id="PF04525">
    <property type="entry name" value="LOR"/>
    <property type="match status" value="1"/>
</dbReference>
<evidence type="ECO:0000313" key="3">
    <source>
        <dbReference type="Proteomes" id="UP000250796"/>
    </source>
</evidence>
<keyword evidence="3" id="KW-1185">Reference proteome</keyword>
<gene>
    <name evidence="2" type="ORF">MESINF_1051</name>
</gene>
<proteinExistence type="inferred from homology"/>
<evidence type="ECO:0000313" key="2">
    <source>
        <dbReference type="EMBL" id="SSC12500.1"/>
    </source>
</evidence>
<dbReference type="PANTHER" id="PTHR31087">
    <property type="match status" value="1"/>
</dbReference>
<protein>
    <recommendedName>
        <fullName evidence="4">LURP-one-related family protein</fullName>
    </recommendedName>
</protein>
<dbReference type="KEGG" id="minf:MESINF_1051"/>
<organism evidence="2 3">
    <name type="scientific">Mesotoga infera</name>
    <dbReference type="NCBI Taxonomy" id="1236046"/>
    <lineage>
        <taxon>Bacteria</taxon>
        <taxon>Thermotogati</taxon>
        <taxon>Thermotogota</taxon>
        <taxon>Thermotogae</taxon>
        <taxon>Kosmotogales</taxon>
        <taxon>Kosmotogaceae</taxon>
        <taxon>Mesotoga</taxon>
    </lineage>
</organism>
<name>A0A7Z7LEH6_9BACT</name>
<dbReference type="PANTHER" id="PTHR31087:SF161">
    <property type="entry name" value="TUBBY C 2 FAMILY PROTEIN"/>
    <property type="match status" value="1"/>
</dbReference>
<dbReference type="AlphaFoldDB" id="A0A7Z7LEH6"/>
<reference evidence="2 3" key="1">
    <citation type="submission" date="2017-01" db="EMBL/GenBank/DDBJ databases">
        <authorList>
            <person name="Erauso G."/>
        </authorList>
    </citation>
    <scope>NUCLEOTIDE SEQUENCE [LARGE SCALE GENOMIC DNA]</scope>
    <source>
        <strain evidence="2">MESINF1</strain>
    </source>
</reference>